<feature type="region of interest" description="Disordered" evidence="7">
    <location>
        <begin position="380"/>
        <end position="402"/>
    </location>
</feature>
<evidence type="ECO:0000256" key="1">
    <source>
        <dbReference type="ARBA" id="ARBA00004049"/>
    </source>
</evidence>
<dbReference type="GO" id="GO:0003677">
    <property type="term" value="F:DNA binding"/>
    <property type="evidence" value="ECO:0007669"/>
    <property type="project" value="UniProtKB-KW"/>
</dbReference>
<dbReference type="PANTHER" id="PTHR46373:SF2">
    <property type="entry name" value="RWP-RK DOMAIN-CONTAINING PROTEIN"/>
    <property type="match status" value="1"/>
</dbReference>
<comment type="function">
    <text evidence="1">Putative transcription factor.</text>
</comment>
<keyword evidence="2" id="KW-0805">Transcription regulation</keyword>
<dbReference type="Proteomes" id="UP000239649">
    <property type="component" value="Unassembled WGS sequence"/>
</dbReference>
<organism evidence="9 10">
    <name type="scientific">Micractinium conductrix</name>
    <dbReference type="NCBI Taxonomy" id="554055"/>
    <lineage>
        <taxon>Eukaryota</taxon>
        <taxon>Viridiplantae</taxon>
        <taxon>Chlorophyta</taxon>
        <taxon>core chlorophytes</taxon>
        <taxon>Trebouxiophyceae</taxon>
        <taxon>Chlorellales</taxon>
        <taxon>Chlorellaceae</taxon>
        <taxon>Chlorella clade</taxon>
        <taxon>Micractinium</taxon>
    </lineage>
</organism>
<keyword evidence="4" id="KW-0238">DNA-binding</keyword>
<dbReference type="GO" id="GO:0003700">
    <property type="term" value="F:DNA-binding transcription factor activity"/>
    <property type="evidence" value="ECO:0007669"/>
    <property type="project" value="InterPro"/>
</dbReference>
<dbReference type="AlphaFoldDB" id="A0A2P6VSA8"/>
<accession>A0A2P6VSA8</accession>
<evidence type="ECO:0000256" key="7">
    <source>
        <dbReference type="SAM" id="MobiDB-lite"/>
    </source>
</evidence>
<feature type="region of interest" description="Disordered" evidence="7">
    <location>
        <begin position="610"/>
        <end position="648"/>
    </location>
</feature>
<evidence type="ECO:0000313" key="9">
    <source>
        <dbReference type="EMBL" id="PSC76988.1"/>
    </source>
</evidence>
<keyword evidence="3" id="KW-0175">Coiled coil</keyword>
<feature type="compositionally biased region" description="Low complexity" evidence="7">
    <location>
        <begin position="759"/>
        <end position="769"/>
    </location>
</feature>
<dbReference type="PANTHER" id="PTHR46373">
    <property type="entry name" value="PROTEIN RKD4"/>
    <property type="match status" value="1"/>
</dbReference>
<name>A0A2P6VSA8_9CHLO</name>
<dbReference type="InterPro" id="IPR003035">
    <property type="entry name" value="RWP-RK_dom"/>
</dbReference>
<reference evidence="9 10" key="1">
    <citation type="journal article" date="2018" name="Plant J.">
        <title>Genome sequences of Chlorella sorokiniana UTEX 1602 and Micractinium conductrix SAG 241.80: implications to maltose excretion by a green alga.</title>
        <authorList>
            <person name="Arriola M.B."/>
            <person name="Velmurugan N."/>
            <person name="Zhang Y."/>
            <person name="Plunkett M.H."/>
            <person name="Hondzo H."/>
            <person name="Barney B.M."/>
        </authorList>
    </citation>
    <scope>NUCLEOTIDE SEQUENCE [LARGE SCALE GENOMIC DNA]</scope>
    <source>
        <strain evidence="9 10">SAG 241.80</strain>
    </source>
</reference>
<evidence type="ECO:0000256" key="6">
    <source>
        <dbReference type="ARBA" id="ARBA00023242"/>
    </source>
</evidence>
<keyword evidence="10" id="KW-1185">Reference proteome</keyword>
<gene>
    <name evidence="9" type="ORF">C2E20_0137</name>
</gene>
<evidence type="ECO:0000256" key="4">
    <source>
        <dbReference type="ARBA" id="ARBA00023125"/>
    </source>
</evidence>
<evidence type="ECO:0000256" key="5">
    <source>
        <dbReference type="ARBA" id="ARBA00023163"/>
    </source>
</evidence>
<evidence type="ECO:0000259" key="8">
    <source>
        <dbReference type="PROSITE" id="PS51519"/>
    </source>
</evidence>
<feature type="domain" description="RWP-RK" evidence="8">
    <location>
        <begin position="393"/>
        <end position="484"/>
    </location>
</feature>
<dbReference type="Pfam" id="PF02042">
    <property type="entry name" value="RWP-RK"/>
    <property type="match status" value="1"/>
</dbReference>
<dbReference type="EMBL" id="LHPF02000001">
    <property type="protein sequence ID" value="PSC76988.1"/>
    <property type="molecule type" value="Genomic_DNA"/>
</dbReference>
<dbReference type="InterPro" id="IPR044607">
    <property type="entry name" value="RKD-like"/>
</dbReference>
<comment type="caution">
    <text evidence="9">The sequence shown here is derived from an EMBL/GenBank/DDBJ whole genome shotgun (WGS) entry which is preliminary data.</text>
</comment>
<feature type="compositionally biased region" description="Low complexity" evidence="7">
    <location>
        <begin position="687"/>
        <end position="698"/>
    </location>
</feature>
<evidence type="ECO:0000313" key="10">
    <source>
        <dbReference type="Proteomes" id="UP000239649"/>
    </source>
</evidence>
<dbReference type="PROSITE" id="PS51519">
    <property type="entry name" value="RWP_RK"/>
    <property type="match status" value="1"/>
</dbReference>
<feature type="region of interest" description="Disordered" evidence="7">
    <location>
        <begin position="672"/>
        <end position="849"/>
    </location>
</feature>
<feature type="compositionally biased region" description="Basic residues" evidence="7">
    <location>
        <begin position="676"/>
        <end position="685"/>
    </location>
</feature>
<feature type="compositionally biased region" description="Basic residues" evidence="7">
    <location>
        <begin position="838"/>
        <end position="848"/>
    </location>
</feature>
<keyword evidence="6" id="KW-0539">Nucleus</keyword>
<proteinExistence type="predicted"/>
<evidence type="ECO:0000256" key="2">
    <source>
        <dbReference type="ARBA" id="ARBA00023015"/>
    </source>
</evidence>
<protein>
    <recommendedName>
        <fullName evidence="8">RWP-RK domain-containing protein</fullName>
    </recommendedName>
</protein>
<feature type="compositionally biased region" description="Low complexity" evidence="7">
    <location>
        <begin position="776"/>
        <end position="786"/>
    </location>
</feature>
<feature type="compositionally biased region" description="Acidic residues" evidence="7">
    <location>
        <begin position="814"/>
        <end position="828"/>
    </location>
</feature>
<sequence>MEAGQAWAGALGHAVPTPAGLGGLAPPHARAADDCDADMHCCEEPQGQWGIELLADASLAELTHGYDPYVALPPVNPPPWCSALVPNIPNWVERAPAALPEGWSPTLPARRARSAPRRDAAPATSAASCATSRHGAASAAAFRAAALMQVSAAALSQLSTGPSNAVANTLLADEPECGGDVAMQDACADSAAPPVKLQLSLGRVDGGCSHRSSGTCLRPSAGRPQDSSISSPLQHATIAAAAAAAVAAAAAPPAEPHYAPLASQFSCPAMPQPTLSMWQSAPAPTLPADSLALQAMQLFAAQPQLLQQCLQQCGLLGNVVSPKAEAAPQGPQTAPPPAALPPGLACCDFGSATALPPLPSPPTGSTAEGQSSSELACREVATAHAQRKPSPPSAGVRKRKSEVPRYKVRDITREILEREGCFNMTQVAAAHHLGFGSPTSIKAIMKQLGISKWPYRKKATINKMLENMQKYLRRYCDAEDVEQIMEAVTVAYSALEVYEKCTTGAPPPLAEELRALRQKVYKLKDQEKQGSSDDSMRRCVQQLIEKLSPWMQAPAAMADVQVAPPQPPAAAKLAPASPEVKTEPQLVDEIQRLLESAGQLLCLGVPEAPEADAEPAAQPEQQPELEEAAEPAPAAPEEEEEKQEEPSGMDNLLAAAEEEEAAGATLVAMLAAAASGHKHRRKPHRPAIAGAGSSDSAATRMRDSSGSPVAGACLKAAPEQQQQEEGDPASPWLQSEMVDAGPRQDGRPRRQVQRRRWDTSPTPTTSSDDMMGDLSGPEGEVQGPGEQRQKVRRPKGEGKPRKRPAKRPTGGDGGDGEGGEGGEGEGGEGGEGGAGGAKPKRPPKRPRKYASNELTIDIFEAEGVFNMRLDEAAWHLGFGSPTSIKKAMARLNISKWPNRTRETAKNLLLGLEEYLPRYCTVETVASVMEAARRRLAPYLACTSGIELSEELRKVRQKLYKLKDQEKDPAYPEENMRRCVERLVDDVINDE</sequence>
<feature type="region of interest" description="Disordered" evidence="7">
    <location>
        <begin position="103"/>
        <end position="127"/>
    </location>
</feature>
<keyword evidence="5" id="KW-0804">Transcription</keyword>
<evidence type="ECO:0000256" key="3">
    <source>
        <dbReference type="ARBA" id="ARBA00023054"/>
    </source>
</evidence>